<organism evidence="1 2">
    <name type="scientific">Phage Phass-1</name>
    <dbReference type="NCBI Taxonomy" id="3043662"/>
    <lineage>
        <taxon>Viruses</taxon>
        <taxon>Duplodnaviria</taxon>
        <taxon>Heunggongvirae</taxon>
        <taxon>Uroviricota</taxon>
        <taxon>Caudoviricetes</taxon>
        <taxon>Caudoviricetes code 15 clade</taxon>
    </lineage>
</organism>
<dbReference type="Proteomes" id="UP001237988">
    <property type="component" value="Segment"/>
</dbReference>
<name>A0AAF0LZN7_9CAUD</name>
<reference evidence="1" key="1">
    <citation type="submission" date="2023-04" db="EMBL/GenBank/DDBJ databases">
        <title>Bacteriophage Phass-1 Discovered in the Human Gut Virome - the Founding Member of the Proposed New Family Phassviridae.</title>
        <authorList>
            <person name="Tikunov A.Y."/>
            <person name="Morozova V.V."/>
            <person name="Chechushkov A.V."/>
            <person name="Tikunova N.V."/>
        </authorList>
    </citation>
    <scope>NUCLEOTIDE SEQUENCE</scope>
</reference>
<accession>A0AAF0LZN7</accession>
<sequence length="99" mass="11765">MRQEFIEWLNLCWNDFYEVWSPEDCEQHIVKYGASSDVDKFITLINRLYGCHAQDCPWGVVKSDHMKDNKFLIFLNGKSIEIRPFDDDIYNVDLVKEEG</sequence>
<dbReference type="EMBL" id="OQ749652">
    <property type="protein sequence ID" value="WIC39619.1"/>
    <property type="molecule type" value="Genomic_DNA"/>
</dbReference>
<evidence type="ECO:0000313" key="2">
    <source>
        <dbReference type="Proteomes" id="UP001237988"/>
    </source>
</evidence>
<proteinExistence type="predicted"/>
<protein>
    <submittedName>
        <fullName evidence="1">Uncharacterized protein</fullName>
    </submittedName>
</protein>
<evidence type="ECO:0000313" key="1">
    <source>
        <dbReference type="EMBL" id="WIC39619.1"/>
    </source>
</evidence>